<dbReference type="EMBL" id="JBHULY010000025">
    <property type="protein sequence ID" value="MFD2726722.1"/>
    <property type="molecule type" value="Genomic_DNA"/>
</dbReference>
<organism evidence="6 7">
    <name type="scientific">Hyunsoonleella rubra</name>
    <dbReference type="NCBI Taxonomy" id="1737062"/>
    <lineage>
        <taxon>Bacteria</taxon>
        <taxon>Pseudomonadati</taxon>
        <taxon>Bacteroidota</taxon>
        <taxon>Flavobacteriia</taxon>
        <taxon>Flavobacteriales</taxon>
        <taxon>Flavobacteriaceae</taxon>
    </lineage>
</organism>
<evidence type="ECO:0000259" key="4">
    <source>
        <dbReference type="PROSITE" id="PS50043"/>
    </source>
</evidence>
<dbReference type="PRINTS" id="PR00038">
    <property type="entry name" value="HTHLUXR"/>
</dbReference>
<dbReference type="RefSeq" id="WP_380291935.1">
    <property type="nucleotide sequence ID" value="NZ_JBHULY010000025.1"/>
</dbReference>
<dbReference type="InterPro" id="IPR039420">
    <property type="entry name" value="WalR-like"/>
</dbReference>
<proteinExistence type="predicted"/>
<dbReference type="SMART" id="SM00421">
    <property type="entry name" value="HTH_LUXR"/>
    <property type="match status" value="1"/>
</dbReference>
<dbReference type="Gene3D" id="3.40.50.2300">
    <property type="match status" value="1"/>
</dbReference>
<dbReference type="PROSITE" id="PS50043">
    <property type="entry name" value="HTH_LUXR_2"/>
    <property type="match status" value="1"/>
</dbReference>
<dbReference type="SUPFAM" id="SSF52172">
    <property type="entry name" value="CheY-like"/>
    <property type="match status" value="1"/>
</dbReference>
<dbReference type="PROSITE" id="PS50110">
    <property type="entry name" value="RESPONSE_REGULATORY"/>
    <property type="match status" value="1"/>
</dbReference>
<dbReference type="InterPro" id="IPR001789">
    <property type="entry name" value="Sig_transdc_resp-reg_receiver"/>
</dbReference>
<sequence>MKHKVVIIEDNIPLRDGFAQVINSTETFKVISVYDNCEDAIKNVKKDSADVYLMDIELPGMNGVEGTKRLKDINEQIDVLVVTVHENSETVFDALCAGATGYLTKSLMPEQLIEALNQTISGGAPMSIKIAKMVVSSFKRKPSEIELSTREKEVLTLLSDGNSYDVIADKLFLSKNTIKFHIKNIYGKLQVNSNVKAVQKANRENLI</sequence>
<evidence type="ECO:0000313" key="6">
    <source>
        <dbReference type="EMBL" id="MFD2726722.1"/>
    </source>
</evidence>
<dbReference type="CDD" id="cd06170">
    <property type="entry name" value="LuxR_C_like"/>
    <property type="match status" value="1"/>
</dbReference>
<keyword evidence="7" id="KW-1185">Reference proteome</keyword>
<dbReference type="PANTHER" id="PTHR43214:SF43">
    <property type="entry name" value="TWO-COMPONENT RESPONSE REGULATOR"/>
    <property type="match status" value="1"/>
</dbReference>
<accession>A0ABW5TCM5</accession>
<protein>
    <submittedName>
        <fullName evidence="6">Response regulator</fullName>
    </submittedName>
</protein>
<feature type="domain" description="HTH luxR-type" evidence="4">
    <location>
        <begin position="140"/>
        <end position="205"/>
    </location>
</feature>
<evidence type="ECO:0000256" key="3">
    <source>
        <dbReference type="PROSITE-ProRule" id="PRU00169"/>
    </source>
</evidence>
<gene>
    <name evidence="6" type="ORF">ACFSR8_10910</name>
</gene>
<feature type="modified residue" description="4-aspartylphosphate" evidence="3">
    <location>
        <position position="55"/>
    </location>
</feature>
<dbReference type="SUPFAM" id="SSF46894">
    <property type="entry name" value="C-terminal effector domain of the bipartite response regulators"/>
    <property type="match status" value="1"/>
</dbReference>
<dbReference type="InterPro" id="IPR016032">
    <property type="entry name" value="Sig_transdc_resp-reg_C-effctor"/>
</dbReference>
<dbReference type="SMART" id="SM00448">
    <property type="entry name" value="REC"/>
    <property type="match status" value="1"/>
</dbReference>
<dbReference type="InterPro" id="IPR000792">
    <property type="entry name" value="Tscrpt_reg_LuxR_C"/>
</dbReference>
<name>A0ABW5TCM5_9FLAO</name>
<dbReference type="CDD" id="cd17535">
    <property type="entry name" value="REC_NarL-like"/>
    <property type="match status" value="1"/>
</dbReference>
<dbReference type="Proteomes" id="UP001597476">
    <property type="component" value="Unassembled WGS sequence"/>
</dbReference>
<comment type="caution">
    <text evidence="6">The sequence shown here is derived from an EMBL/GenBank/DDBJ whole genome shotgun (WGS) entry which is preliminary data.</text>
</comment>
<feature type="domain" description="Response regulatory" evidence="5">
    <location>
        <begin position="4"/>
        <end position="120"/>
    </location>
</feature>
<keyword evidence="2" id="KW-0238">DNA-binding</keyword>
<dbReference type="Pfam" id="PF00072">
    <property type="entry name" value="Response_reg"/>
    <property type="match status" value="1"/>
</dbReference>
<dbReference type="Pfam" id="PF00196">
    <property type="entry name" value="GerE"/>
    <property type="match status" value="1"/>
</dbReference>
<dbReference type="PANTHER" id="PTHR43214">
    <property type="entry name" value="TWO-COMPONENT RESPONSE REGULATOR"/>
    <property type="match status" value="1"/>
</dbReference>
<evidence type="ECO:0000259" key="5">
    <source>
        <dbReference type="PROSITE" id="PS50110"/>
    </source>
</evidence>
<dbReference type="InterPro" id="IPR058245">
    <property type="entry name" value="NreC/VraR/RcsB-like_REC"/>
</dbReference>
<evidence type="ECO:0000256" key="2">
    <source>
        <dbReference type="ARBA" id="ARBA00023125"/>
    </source>
</evidence>
<dbReference type="InterPro" id="IPR011006">
    <property type="entry name" value="CheY-like_superfamily"/>
</dbReference>
<dbReference type="PROSITE" id="PS00622">
    <property type="entry name" value="HTH_LUXR_1"/>
    <property type="match status" value="1"/>
</dbReference>
<reference evidence="7" key="1">
    <citation type="journal article" date="2019" name="Int. J. Syst. Evol. Microbiol.">
        <title>The Global Catalogue of Microorganisms (GCM) 10K type strain sequencing project: providing services to taxonomists for standard genome sequencing and annotation.</title>
        <authorList>
            <consortium name="The Broad Institute Genomics Platform"/>
            <consortium name="The Broad Institute Genome Sequencing Center for Infectious Disease"/>
            <person name="Wu L."/>
            <person name="Ma J."/>
        </authorList>
    </citation>
    <scope>NUCLEOTIDE SEQUENCE [LARGE SCALE GENOMIC DNA]</scope>
    <source>
        <strain evidence="7">KCTC 42398</strain>
    </source>
</reference>
<evidence type="ECO:0000313" key="7">
    <source>
        <dbReference type="Proteomes" id="UP001597476"/>
    </source>
</evidence>
<keyword evidence="1 3" id="KW-0597">Phosphoprotein</keyword>
<evidence type="ECO:0000256" key="1">
    <source>
        <dbReference type="ARBA" id="ARBA00022553"/>
    </source>
</evidence>